<accession>A0A0F9J1M9</accession>
<proteinExistence type="predicted"/>
<name>A0A0F9J1M9_9ZZZZ</name>
<feature type="non-terminal residue" evidence="1">
    <location>
        <position position="1"/>
    </location>
</feature>
<protein>
    <submittedName>
        <fullName evidence="1">Uncharacterized protein</fullName>
    </submittedName>
</protein>
<reference evidence="1" key="1">
    <citation type="journal article" date="2015" name="Nature">
        <title>Complex archaea that bridge the gap between prokaryotes and eukaryotes.</title>
        <authorList>
            <person name="Spang A."/>
            <person name="Saw J.H."/>
            <person name="Jorgensen S.L."/>
            <person name="Zaremba-Niedzwiedzka K."/>
            <person name="Martijn J."/>
            <person name="Lind A.E."/>
            <person name="van Eijk R."/>
            <person name="Schleper C."/>
            <person name="Guy L."/>
            <person name="Ettema T.J."/>
        </authorList>
    </citation>
    <scope>NUCLEOTIDE SEQUENCE</scope>
</reference>
<organism evidence="1">
    <name type="scientific">marine sediment metagenome</name>
    <dbReference type="NCBI Taxonomy" id="412755"/>
    <lineage>
        <taxon>unclassified sequences</taxon>
        <taxon>metagenomes</taxon>
        <taxon>ecological metagenomes</taxon>
    </lineage>
</organism>
<gene>
    <name evidence="1" type="ORF">LCGC14_1810720</name>
</gene>
<dbReference type="EMBL" id="LAZR01017583">
    <property type="protein sequence ID" value="KKL99805.1"/>
    <property type="molecule type" value="Genomic_DNA"/>
</dbReference>
<dbReference type="AlphaFoldDB" id="A0A0F9J1M9"/>
<comment type="caution">
    <text evidence="1">The sequence shown here is derived from an EMBL/GenBank/DDBJ whole genome shotgun (WGS) entry which is preliminary data.</text>
</comment>
<evidence type="ECO:0000313" key="1">
    <source>
        <dbReference type="EMBL" id="KKL99805.1"/>
    </source>
</evidence>
<sequence length="54" mass="5801">DKDVVKASVPGTPRETHKSFVCKADGVYVRDRRQCGKVELNGGPQSADIMVSPA</sequence>